<dbReference type="OrthoDB" id="538336at2759"/>
<comment type="caution">
    <text evidence="19">The sequence shown here is derived from an EMBL/GenBank/DDBJ whole genome shotgun (WGS) entry which is preliminary data.</text>
</comment>
<evidence type="ECO:0000256" key="7">
    <source>
        <dbReference type="ARBA" id="ARBA00022827"/>
    </source>
</evidence>
<dbReference type="SUPFAM" id="SSF47203">
    <property type="entry name" value="Acyl-CoA dehydrogenase C-terminal domain-like"/>
    <property type="match status" value="2"/>
</dbReference>
<feature type="domain" description="Acyl-coenzyme A oxidase N-terminal" evidence="17">
    <location>
        <begin position="25"/>
        <end position="145"/>
    </location>
</feature>
<dbReference type="InterPro" id="IPR046373">
    <property type="entry name" value="Acyl-CoA_Oxase/DH_mid-dom_sf"/>
</dbReference>
<evidence type="ECO:0000259" key="17">
    <source>
        <dbReference type="Pfam" id="PF14749"/>
    </source>
</evidence>
<feature type="domain" description="Acyl-CoA oxidase C-alpha1" evidence="18">
    <location>
        <begin position="287"/>
        <end position="448"/>
    </location>
</feature>
<dbReference type="FunFam" id="1.10.540.10:FF:000006">
    <property type="entry name" value="Acyl-coenzyme A oxidase"/>
    <property type="match status" value="1"/>
</dbReference>
<sequence>MPLNKEIQPGDNDELTRERLQATFDTQQMAAALWGSDLARKRRELAKKVDKLTVLHDSKDMSFMTREEKLSENARKVVQMFAHVADIVEDPSDDAEMFHLSSNAIGHEGHPFGVHFVMFIPALKAQADDEQREKWLMPALGLQLIGTYAQTELGHGTNLRALETMATFDKATDEFVIHTPTVTALKWWPGSLGKSSNHAVVSANLIIDGKSYGHHNFMVQIRDENTHKPLKGITVGDIGPKMAYNASDNGFLGFDHHRIPRRNMLMRHAKVDKNGVYTKPPHAKIGYSAMVHVRSVMIGHQGMFLGSASTIAIRYSLVRRQGEIKEGSGEVKILDYQTQQHRLFPQLARAYVFMFAGKEVRELYQKVLSDMEKGETTLLADLHALTSGLKSVVTHLCVAGMEQCRMACGGHGYSRASGIPEIWGVAVGGCTYEGENMVMLLQLARYLMKAVKETKKGKSLGRLVDYLLLPQDRHSLIGRVPQGEYGPHLAAFEHIARRQIFKVADELTKLQDKGMSKEIAWQKKAVELQRAARLHTRFYLAACFHRKVQSVVDGRIREALADLYHLHLNYELLDMVNYALEDAYLKADQVDFIREDMYRLLETIRPNAISLVDAFEFSDRELRSVLGRRDGHVYENLYKWAKESELNRADVLPYFDKYLKPMMLAARQRSNI</sequence>
<evidence type="ECO:0000256" key="4">
    <source>
        <dbReference type="ARBA" id="ARBA00006288"/>
    </source>
</evidence>
<name>A0A2A2KPB4_9BILA</name>
<accession>A0A2A2KPB4</accession>
<evidence type="ECO:0000256" key="2">
    <source>
        <dbReference type="ARBA" id="ARBA00004275"/>
    </source>
</evidence>
<feature type="domain" description="Acyl-CoA oxidase C-terminal" evidence="16">
    <location>
        <begin position="489"/>
        <end position="663"/>
    </location>
</feature>
<keyword evidence="7 13" id="KW-0274">FAD</keyword>
<evidence type="ECO:0000256" key="11">
    <source>
        <dbReference type="ARBA" id="ARBA00023098"/>
    </source>
</evidence>
<dbReference type="GO" id="GO:0071949">
    <property type="term" value="F:FAD binding"/>
    <property type="evidence" value="ECO:0007669"/>
    <property type="project" value="InterPro"/>
</dbReference>
<dbReference type="FunFam" id="2.40.110.10:FF:000003">
    <property type="entry name" value="Acyl-coenzyme A oxidase"/>
    <property type="match status" value="1"/>
</dbReference>
<feature type="binding site" evidence="15">
    <location>
        <position position="190"/>
    </location>
    <ligand>
        <name>FAD</name>
        <dbReference type="ChEBI" id="CHEBI:57692"/>
    </ligand>
</feature>
<dbReference type="GO" id="GO:0003997">
    <property type="term" value="F:acyl-CoA oxidase activity"/>
    <property type="evidence" value="ECO:0007669"/>
    <property type="project" value="InterPro"/>
</dbReference>
<dbReference type="InterPro" id="IPR036250">
    <property type="entry name" value="AcylCo_DH-like_C"/>
</dbReference>
<keyword evidence="8" id="KW-0276">Fatty acid metabolism</keyword>
<keyword evidence="12" id="KW-0576">Peroxisome</keyword>
<evidence type="ECO:0000313" key="20">
    <source>
        <dbReference type="Proteomes" id="UP000218231"/>
    </source>
</evidence>
<dbReference type="Gene3D" id="2.40.110.10">
    <property type="entry name" value="Butyryl-CoA Dehydrogenase, subunit A, domain 2"/>
    <property type="match status" value="1"/>
</dbReference>
<dbReference type="InterPro" id="IPR002655">
    <property type="entry name" value="Acyl-CoA_oxidase_C"/>
</dbReference>
<evidence type="ECO:0000256" key="15">
    <source>
        <dbReference type="PIRSR" id="PIRSR000168-2"/>
    </source>
</evidence>
<dbReference type="InterPro" id="IPR037069">
    <property type="entry name" value="AcylCoA_DH/ox_N_sf"/>
</dbReference>
<evidence type="ECO:0000256" key="1">
    <source>
        <dbReference type="ARBA" id="ARBA00001974"/>
    </source>
</evidence>
<dbReference type="FunFam" id="1.20.140.10:FF:000005">
    <property type="entry name" value="Acyl-coenzyme A oxidase"/>
    <property type="match status" value="1"/>
</dbReference>
<evidence type="ECO:0000259" key="18">
    <source>
        <dbReference type="Pfam" id="PF22924"/>
    </source>
</evidence>
<dbReference type="PANTHER" id="PTHR10909">
    <property type="entry name" value="ELECTRON TRANSPORT OXIDOREDUCTASE"/>
    <property type="match status" value="1"/>
</dbReference>
<dbReference type="Gene3D" id="1.20.140.10">
    <property type="entry name" value="Butyryl-CoA Dehydrogenase, subunit A, domain 3"/>
    <property type="match status" value="2"/>
</dbReference>
<dbReference type="EMBL" id="LIAE01008038">
    <property type="protein sequence ID" value="PAV75772.1"/>
    <property type="molecule type" value="Genomic_DNA"/>
</dbReference>
<dbReference type="PANTHER" id="PTHR10909:SF250">
    <property type="entry name" value="PEROXISOMAL ACYL-COENZYME A OXIDASE 1"/>
    <property type="match status" value="1"/>
</dbReference>
<evidence type="ECO:0000256" key="3">
    <source>
        <dbReference type="ARBA" id="ARBA00004846"/>
    </source>
</evidence>
<dbReference type="InterPro" id="IPR009100">
    <property type="entry name" value="AcylCoA_DH/oxidase_NM_dom_sf"/>
</dbReference>
<evidence type="ECO:0000256" key="9">
    <source>
        <dbReference type="ARBA" id="ARBA00022840"/>
    </source>
</evidence>
<comment type="pathway">
    <text evidence="3">Lipid metabolism; peroxisomal fatty acid beta-oxidation.</text>
</comment>
<dbReference type="GO" id="GO:0005524">
    <property type="term" value="F:ATP binding"/>
    <property type="evidence" value="ECO:0007669"/>
    <property type="project" value="UniProtKB-KW"/>
</dbReference>
<keyword evidence="9" id="KW-0067">ATP-binding</keyword>
<keyword evidence="6" id="KW-0547">Nucleotide-binding</keyword>
<keyword evidence="5 13" id="KW-0285">Flavoprotein</keyword>
<dbReference type="GO" id="GO:1904070">
    <property type="term" value="P:ascaroside biosynthetic process"/>
    <property type="evidence" value="ECO:0007669"/>
    <property type="project" value="TreeGrafter"/>
</dbReference>
<dbReference type="InterPro" id="IPR012258">
    <property type="entry name" value="Acyl-CoA_oxidase"/>
</dbReference>
<dbReference type="Proteomes" id="UP000218231">
    <property type="component" value="Unassembled WGS sequence"/>
</dbReference>
<evidence type="ECO:0000256" key="10">
    <source>
        <dbReference type="ARBA" id="ARBA00023002"/>
    </source>
</evidence>
<dbReference type="AlphaFoldDB" id="A0A2A2KPB4"/>
<comment type="cofactor">
    <cofactor evidence="1">
        <name>FAD</name>
        <dbReference type="ChEBI" id="CHEBI:57692"/>
    </cofactor>
</comment>
<dbReference type="STRING" id="2018661.A0A2A2KPB4"/>
<dbReference type="SUPFAM" id="SSF56645">
    <property type="entry name" value="Acyl-CoA dehydrogenase NM domain-like"/>
    <property type="match status" value="1"/>
</dbReference>
<evidence type="ECO:0000256" key="5">
    <source>
        <dbReference type="ARBA" id="ARBA00022630"/>
    </source>
</evidence>
<organism evidence="19 20">
    <name type="scientific">Diploscapter pachys</name>
    <dbReference type="NCBI Taxonomy" id="2018661"/>
    <lineage>
        <taxon>Eukaryota</taxon>
        <taxon>Metazoa</taxon>
        <taxon>Ecdysozoa</taxon>
        <taxon>Nematoda</taxon>
        <taxon>Chromadorea</taxon>
        <taxon>Rhabditida</taxon>
        <taxon>Rhabditina</taxon>
        <taxon>Rhabditomorpha</taxon>
        <taxon>Rhabditoidea</taxon>
        <taxon>Rhabditidae</taxon>
        <taxon>Diploscapter</taxon>
    </lineage>
</organism>
<dbReference type="InterPro" id="IPR055060">
    <property type="entry name" value="ACOX_C_alpha1"/>
</dbReference>
<dbReference type="GO" id="GO:0055088">
    <property type="term" value="P:lipid homeostasis"/>
    <property type="evidence" value="ECO:0007669"/>
    <property type="project" value="TreeGrafter"/>
</dbReference>
<keyword evidence="10" id="KW-0560">Oxidoreductase</keyword>
<dbReference type="FunFam" id="1.20.140.10:FF:000013">
    <property type="entry name" value="Acyl-coenzyme A oxidase"/>
    <property type="match status" value="1"/>
</dbReference>
<feature type="active site" description="Proton acceptor" evidence="14">
    <location>
        <position position="433"/>
    </location>
</feature>
<keyword evidence="11" id="KW-0443">Lipid metabolism</keyword>
<evidence type="ECO:0000256" key="14">
    <source>
        <dbReference type="PIRSR" id="PIRSR000168-1"/>
    </source>
</evidence>
<dbReference type="Pfam" id="PF01756">
    <property type="entry name" value="ACOX"/>
    <property type="match status" value="1"/>
</dbReference>
<keyword evidence="20" id="KW-1185">Reference proteome</keyword>
<comment type="similarity">
    <text evidence="4 13">Belongs to the acyl-CoA oxidase family.</text>
</comment>
<dbReference type="InterPro" id="IPR029320">
    <property type="entry name" value="Acyl-CoA_ox_N"/>
</dbReference>
<dbReference type="PIRSF" id="PIRSF000168">
    <property type="entry name" value="Acyl-CoA_oxidase"/>
    <property type="match status" value="1"/>
</dbReference>
<dbReference type="GO" id="GO:0033540">
    <property type="term" value="P:fatty acid beta-oxidation using acyl-CoA oxidase"/>
    <property type="evidence" value="ECO:0007669"/>
    <property type="project" value="TreeGrafter"/>
</dbReference>
<feature type="binding site" evidence="15">
    <location>
        <position position="151"/>
    </location>
    <ligand>
        <name>FAD</name>
        <dbReference type="ChEBI" id="CHEBI:57692"/>
    </ligand>
</feature>
<evidence type="ECO:0000259" key="16">
    <source>
        <dbReference type="Pfam" id="PF01756"/>
    </source>
</evidence>
<evidence type="ECO:0000313" key="19">
    <source>
        <dbReference type="EMBL" id="PAV75772.1"/>
    </source>
</evidence>
<dbReference type="Pfam" id="PF14749">
    <property type="entry name" value="Acyl-CoA_ox_N"/>
    <property type="match status" value="1"/>
</dbReference>
<proteinExistence type="inferred from homology"/>
<evidence type="ECO:0000256" key="13">
    <source>
        <dbReference type="PIRNR" id="PIRNR000168"/>
    </source>
</evidence>
<protein>
    <recommendedName>
        <fullName evidence="13">Acyl-coenzyme A oxidase</fullName>
    </recommendedName>
</protein>
<evidence type="ECO:0000256" key="12">
    <source>
        <dbReference type="ARBA" id="ARBA00023140"/>
    </source>
</evidence>
<reference evidence="19 20" key="1">
    <citation type="journal article" date="2017" name="Curr. Biol.">
        <title>Genome architecture and evolution of a unichromosomal asexual nematode.</title>
        <authorList>
            <person name="Fradin H."/>
            <person name="Zegar C."/>
            <person name="Gutwein M."/>
            <person name="Lucas J."/>
            <person name="Kovtun M."/>
            <person name="Corcoran D."/>
            <person name="Baugh L.R."/>
            <person name="Kiontke K."/>
            <person name="Gunsalus K."/>
            <person name="Fitch D.H."/>
            <person name="Piano F."/>
        </authorList>
    </citation>
    <scope>NUCLEOTIDE SEQUENCE [LARGE SCALE GENOMIC DNA]</scope>
    <source>
        <strain evidence="19">PF1309</strain>
    </source>
</reference>
<gene>
    <name evidence="19" type="ORF">WR25_11719</name>
</gene>
<dbReference type="Pfam" id="PF22924">
    <property type="entry name" value="ACOX_C_alpha1"/>
    <property type="match status" value="1"/>
</dbReference>
<dbReference type="GO" id="GO:0005777">
    <property type="term" value="C:peroxisome"/>
    <property type="evidence" value="ECO:0007669"/>
    <property type="project" value="UniProtKB-SubCell"/>
</dbReference>
<evidence type="ECO:0000256" key="6">
    <source>
        <dbReference type="ARBA" id="ARBA00022741"/>
    </source>
</evidence>
<comment type="subcellular location">
    <subcellularLocation>
        <location evidence="2">Peroxisome</location>
    </subcellularLocation>
</comment>
<evidence type="ECO:0000256" key="8">
    <source>
        <dbReference type="ARBA" id="ARBA00022832"/>
    </source>
</evidence>
<dbReference type="Gene3D" id="1.10.540.10">
    <property type="entry name" value="Acyl-CoA dehydrogenase/oxidase, N-terminal domain"/>
    <property type="match status" value="1"/>
</dbReference>
<dbReference type="GO" id="GO:0005504">
    <property type="term" value="F:fatty acid binding"/>
    <property type="evidence" value="ECO:0007669"/>
    <property type="project" value="TreeGrafter"/>
</dbReference>